<keyword evidence="4" id="KW-1133">Transmembrane helix</keyword>
<accession>A0LT69</accession>
<dbReference type="GO" id="GO:0044781">
    <property type="term" value="P:bacterial-type flagellum organization"/>
    <property type="evidence" value="ECO:0007669"/>
    <property type="project" value="InterPro"/>
</dbReference>
<dbReference type="AlphaFoldDB" id="A0LT69"/>
<dbReference type="GO" id="GO:0016020">
    <property type="term" value="C:membrane"/>
    <property type="evidence" value="ECO:0007669"/>
    <property type="project" value="InterPro"/>
</dbReference>
<gene>
    <name evidence="6" type="ordered locus">Acel_0856</name>
</gene>
<dbReference type="Pfam" id="PF04347">
    <property type="entry name" value="FliO"/>
    <property type="match status" value="1"/>
</dbReference>
<organism evidence="6 7">
    <name type="scientific">Acidothermus cellulolyticus (strain ATCC 43068 / DSM 8971 / 11B)</name>
    <dbReference type="NCBI Taxonomy" id="351607"/>
    <lineage>
        <taxon>Bacteria</taxon>
        <taxon>Bacillati</taxon>
        <taxon>Actinomycetota</taxon>
        <taxon>Actinomycetes</taxon>
        <taxon>Acidothermales</taxon>
        <taxon>Acidothermaceae</taxon>
        <taxon>Acidothermus</taxon>
    </lineage>
</organism>
<evidence type="ECO:0000256" key="1">
    <source>
        <dbReference type="ARBA" id="ARBA00004236"/>
    </source>
</evidence>
<keyword evidence="7" id="KW-1185">Reference proteome</keyword>
<keyword evidence="2" id="KW-1003">Cell membrane</keyword>
<evidence type="ECO:0000313" key="7">
    <source>
        <dbReference type="Proteomes" id="UP000008221"/>
    </source>
</evidence>
<dbReference type="RefSeq" id="WP_011719692.1">
    <property type="nucleotide sequence ID" value="NC_008578.1"/>
</dbReference>
<comment type="subcellular location">
    <subcellularLocation>
        <location evidence="1">Cell membrane</location>
    </subcellularLocation>
</comment>
<evidence type="ECO:0008006" key="8">
    <source>
        <dbReference type="Google" id="ProtNLM"/>
    </source>
</evidence>
<dbReference type="eggNOG" id="COG3190">
    <property type="taxonomic scope" value="Bacteria"/>
</dbReference>
<dbReference type="KEGG" id="ace:Acel_0856"/>
<evidence type="ECO:0000313" key="6">
    <source>
        <dbReference type="EMBL" id="ABK52629.1"/>
    </source>
</evidence>
<evidence type="ECO:0000256" key="3">
    <source>
        <dbReference type="ARBA" id="ARBA00022692"/>
    </source>
</evidence>
<dbReference type="OrthoDB" id="5191841at2"/>
<reference evidence="6 7" key="1">
    <citation type="journal article" date="2009" name="Genome Res.">
        <title>Complete genome of the cellulolytic thermophile Acidothermus cellulolyticus 11B provides insights into its ecophysiological and evolutionary adaptations.</title>
        <authorList>
            <person name="Barabote R.D."/>
            <person name="Xie G."/>
            <person name="Leu D.H."/>
            <person name="Normand P."/>
            <person name="Necsulea A."/>
            <person name="Daubin V."/>
            <person name="Medigue C."/>
            <person name="Adney W.S."/>
            <person name="Xu X.C."/>
            <person name="Lapidus A."/>
            <person name="Parales R.E."/>
            <person name="Detter C."/>
            <person name="Pujic P."/>
            <person name="Bruce D."/>
            <person name="Lavire C."/>
            <person name="Challacombe J.F."/>
            <person name="Brettin T.S."/>
            <person name="Berry A.M."/>
        </authorList>
    </citation>
    <scope>NUCLEOTIDE SEQUENCE [LARGE SCALE GENOMIC DNA]</scope>
    <source>
        <strain evidence="7">ATCC 43068 / DSM 8971 / 11B</strain>
    </source>
</reference>
<keyword evidence="3" id="KW-0812">Transmembrane</keyword>
<protein>
    <recommendedName>
        <fullName evidence="8">Flagellar biosynthesis protein FliO</fullName>
    </recommendedName>
</protein>
<keyword evidence="5" id="KW-0472">Membrane</keyword>
<dbReference type="EMBL" id="CP000481">
    <property type="protein sequence ID" value="ABK52629.1"/>
    <property type="molecule type" value="Genomic_DNA"/>
</dbReference>
<evidence type="ECO:0000256" key="5">
    <source>
        <dbReference type="ARBA" id="ARBA00023136"/>
    </source>
</evidence>
<evidence type="ECO:0000256" key="4">
    <source>
        <dbReference type="ARBA" id="ARBA00022989"/>
    </source>
</evidence>
<proteinExistence type="predicted"/>
<dbReference type="Proteomes" id="UP000008221">
    <property type="component" value="Chromosome"/>
</dbReference>
<dbReference type="HOGENOM" id="CLU_1840746_0_0_11"/>
<dbReference type="STRING" id="351607.Acel_0856"/>
<dbReference type="InterPro" id="IPR022781">
    <property type="entry name" value="Flagellar_biosynth_FliO"/>
</dbReference>
<sequence>MLSAVLRMVISLAVVLALMYVAARLLHRFHGAPSSPSAAGRSVFGAVRRMLLGRGGLDPASQRPSRVLEVLARQPLGKSAGVAVLRVGDRTVLLGVTDQRVELLGDVTLPGPPVRQVKDGHVTRTPVPLDELLRYRTGA</sequence>
<dbReference type="InParanoid" id="A0LT69"/>
<name>A0LT69_ACIC1</name>
<evidence type="ECO:0000256" key="2">
    <source>
        <dbReference type="ARBA" id="ARBA00022475"/>
    </source>
</evidence>